<dbReference type="InterPro" id="IPR004111">
    <property type="entry name" value="Repressor_TetR_C"/>
</dbReference>
<dbReference type="Gene3D" id="1.10.357.10">
    <property type="entry name" value="Tetracycline Repressor, domain 2"/>
    <property type="match status" value="1"/>
</dbReference>
<evidence type="ECO:0000256" key="4">
    <source>
        <dbReference type="SAM" id="MobiDB-lite"/>
    </source>
</evidence>
<dbReference type="Gene3D" id="1.10.10.60">
    <property type="entry name" value="Homeodomain-like"/>
    <property type="match status" value="1"/>
</dbReference>
<gene>
    <name evidence="6" type="ORF">GCM10023191_068200</name>
</gene>
<dbReference type="PANTHER" id="PTHR30055:SF151">
    <property type="entry name" value="TRANSCRIPTIONAL REGULATORY PROTEIN"/>
    <property type="match status" value="1"/>
</dbReference>
<dbReference type="Pfam" id="PF02909">
    <property type="entry name" value="TetR_C_1"/>
    <property type="match status" value="1"/>
</dbReference>
<reference evidence="7" key="1">
    <citation type="journal article" date="2019" name="Int. J. Syst. Evol. Microbiol.">
        <title>The Global Catalogue of Microorganisms (GCM) 10K type strain sequencing project: providing services to taxonomists for standard genome sequencing and annotation.</title>
        <authorList>
            <consortium name="The Broad Institute Genomics Platform"/>
            <consortium name="The Broad Institute Genome Sequencing Center for Infectious Disease"/>
            <person name="Wu L."/>
            <person name="Ma J."/>
        </authorList>
    </citation>
    <scope>NUCLEOTIDE SEQUENCE [LARGE SCALE GENOMIC DNA]</scope>
    <source>
        <strain evidence="7">JCM 17933</strain>
    </source>
</reference>
<keyword evidence="1" id="KW-0805">Transcription regulation</keyword>
<dbReference type="SUPFAM" id="SSF46689">
    <property type="entry name" value="Homeodomain-like"/>
    <property type="match status" value="1"/>
</dbReference>
<name>A0ABP8QQR0_9ACTN</name>
<proteinExistence type="predicted"/>
<comment type="caution">
    <text evidence="6">The sequence shown here is derived from an EMBL/GenBank/DDBJ whole genome shotgun (WGS) entry which is preliminary data.</text>
</comment>
<evidence type="ECO:0000256" key="1">
    <source>
        <dbReference type="ARBA" id="ARBA00023015"/>
    </source>
</evidence>
<dbReference type="RefSeq" id="WP_345470892.1">
    <property type="nucleotide sequence ID" value="NZ_BAABHF010000042.1"/>
</dbReference>
<dbReference type="InterPro" id="IPR009057">
    <property type="entry name" value="Homeodomain-like_sf"/>
</dbReference>
<dbReference type="SUPFAM" id="SSF48498">
    <property type="entry name" value="Tetracyclin repressor-like, C-terminal domain"/>
    <property type="match status" value="1"/>
</dbReference>
<feature type="region of interest" description="Disordered" evidence="4">
    <location>
        <begin position="1"/>
        <end position="21"/>
    </location>
</feature>
<evidence type="ECO:0000259" key="5">
    <source>
        <dbReference type="Pfam" id="PF02909"/>
    </source>
</evidence>
<dbReference type="PANTHER" id="PTHR30055">
    <property type="entry name" value="HTH-TYPE TRANSCRIPTIONAL REGULATOR RUTR"/>
    <property type="match status" value="1"/>
</dbReference>
<evidence type="ECO:0000313" key="6">
    <source>
        <dbReference type="EMBL" id="GAA4508435.1"/>
    </source>
</evidence>
<keyword evidence="3" id="KW-0804">Transcription</keyword>
<keyword evidence="7" id="KW-1185">Reference proteome</keyword>
<dbReference type="InterPro" id="IPR050109">
    <property type="entry name" value="HTH-type_TetR-like_transc_reg"/>
</dbReference>
<dbReference type="EMBL" id="BAABHF010000042">
    <property type="protein sequence ID" value="GAA4508435.1"/>
    <property type="molecule type" value="Genomic_DNA"/>
</dbReference>
<sequence length="249" mass="28010">MKERENLWLRPEQPARGPRPRFGRAEMTRAAIAIADAEGLAALSMRRLAADLDAGPMSPYSYITGKDELIELMVDAVTAEFLRPDGAACGDWRTELRDLARRMRSAMHRHPWMAEIGLRRQAASPNRIRLFEQVLGVLDALELSMDAMLTTMIMIFVHVYGFVQIELADQEAQRHTGLELSAWMRRQLPYIESVVSAGDHPMFARMTAEAGRTLTGFDERWEYGLERLLDSIQGSAGGRRAAGETRPPV</sequence>
<keyword evidence="2" id="KW-0238">DNA-binding</keyword>
<evidence type="ECO:0000256" key="2">
    <source>
        <dbReference type="ARBA" id="ARBA00023125"/>
    </source>
</evidence>
<feature type="domain" description="Tetracycline repressor TetR C-terminal" evidence="5">
    <location>
        <begin position="90"/>
        <end position="232"/>
    </location>
</feature>
<evidence type="ECO:0000256" key="3">
    <source>
        <dbReference type="ARBA" id="ARBA00023163"/>
    </source>
</evidence>
<dbReference type="InterPro" id="IPR036271">
    <property type="entry name" value="Tet_transcr_reg_TetR-rel_C_sf"/>
</dbReference>
<evidence type="ECO:0000313" key="7">
    <source>
        <dbReference type="Proteomes" id="UP001500503"/>
    </source>
</evidence>
<organism evidence="6 7">
    <name type="scientific">Actinoallomurus oryzae</name>
    <dbReference type="NCBI Taxonomy" id="502180"/>
    <lineage>
        <taxon>Bacteria</taxon>
        <taxon>Bacillati</taxon>
        <taxon>Actinomycetota</taxon>
        <taxon>Actinomycetes</taxon>
        <taxon>Streptosporangiales</taxon>
        <taxon>Thermomonosporaceae</taxon>
        <taxon>Actinoallomurus</taxon>
    </lineage>
</organism>
<protein>
    <submittedName>
        <fullName evidence="6">TetR/AcrR family transcriptional regulator C-terminal domain-containing protein</fullName>
    </submittedName>
</protein>
<dbReference type="Proteomes" id="UP001500503">
    <property type="component" value="Unassembled WGS sequence"/>
</dbReference>
<accession>A0ABP8QQR0</accession>